<feature type="compositionally biased region" description="Basic and acidic residues" evidence="7">
    <location>
        <begin position="39"/>
        <end position="49"/>
    </location>
</feature>
<feature type="region of interest" description="Disordered" evidence="7">
    <location>
        <begin position="1"/>
        <end position="53"/>
    </location>
</feature>
<evidence type="ECO:0000256" key="5">
    <source>
        <dbReference type="ARBA" id="ARBA00023272"/>
    </source>
</evidence>
<keyword evidence="5" id="KW-0650">Protein phosphatase inhibitor</keyword>
<accession>A0AA41SSY4</accession>
<keyword evidence="3" id="KW-0597">Phosphoprotein</keyword>
<comment type="caution">
    <text evidence="8">The sequence shown here is derived from an EMBL/GenBank/DDBJ whole genome shotgun (WGS) entry which is preliminary data.</text>
</comment>
<evidence type="ECO:0000313" key="8">
    <source>
        <dbReference type="EMBL" id="MBZ3870737.1"/>
    </source>
</evidence>
<evidence type="ECO:0000256" key="4">
    <source>
        <dbReference type="ARBA" id="ARBA00022600"/>
    </source>
</evidence>
<dbReference type="PANTHER" id="PTHR12398">
    <property type="entry name" value="PROTEIN PHOSPHATASE INHIBITOR"/>
    <property type="match status" value="1"/>
</dbReference>
<gene>
    <name evidence="8" type="ORF">SUZIE_109405</name>
</gene>
<evidence type="ECO:0000256" key="7">
    <source>
        <dbReference type="SAM" id="MobiDB-lite"/>
    </source>
</evidence>
<dbReference type="Pfam" id="PF04979">
    <property type="entry name" value="IPP-2"/>
    <property type="match status" value="1"/>
</dbReference>
<sequence length="203" mass="22782">MAASTTSHRTIKGILKNKGSTSSSVASPAQQSGGATQEVQRKKSQRWDESNILATHRSSYRDYDLMKINEPGTLCVSAQDDGEDTCEVKIKEDMTPDTLAKKLAATNTFGPDSLEEEQNSSEAHTSKYLLHKEEKQRQFEMKRKLHYNEGLNIKLARQLISEDLQAEAEEDKSQESLHFTNEEKTTTEEAHTTDELQTQSCNA</sequence>
<comment type="similarity">
    <text evidence="2">Belongs to the protein phosphatase inhibitor 2 family.</text>
</comment>
<organism evidence="8 9">
    <name type="scientific">Sciurus carolinensis</name>
    <name type="common">Eastern gray squirrel</name>
    <dbReference type="NCBI Taxonomy" id="30640"/>
    <lineage>
        <taxon>Eukaryota</taxon>
        <taxon>Metazoa</taxon>
        <taxon>Chordata</taxon>
        <taxon>Craniata</taxon>
        <taxon>Vertebrata</taxon>
        <taxon>Euteleostomi</taxon>
        <taxon>Mammalia</taxon>
        <taxon>Eutheria</taxon>
        <taxon>Euarchontoglires</taxon>
        <taxon>Glires</taxon>
        <taxon>Rodentia</taxon>
        <taxon>Sciuromorpha</taxon>
        <taxon>Sciuridae</taxon>
        <taxon>Sciurinae</taxon>
        <taxon>Sciurini</taxon>
        <taxon>Sciurus</taxon>
    </lineage>
</organism>
<dbReference type="GO" id="GO:0005977">
    <property type="term" value="P:glycogen metabolic process"/>
    <property type="evidence" value="ECO:0007669"/>
    <property type="project" value="UniProtKB-KW"/>
</dbReference>
<evidence type="ECO:0000256" key="2">
    <source>
        <dbReference type="ARBA" id="ARBA00005472"/>
    </source>
</evidence>
<proteinExistence type="inferred from homology"/>
<reference evidence="8" key="1">
    <citation type="submission" date="2020-03" db="EMBL/GenBank/DDBJ databases">
        <title>Studies in the Genomics of Life Span.</title>
        <authorList>
            <person name="Glass D."/>
        </authorList>
    </citation>
    <scope>NUCLEOTIDE SEQUENCE</scope>
    <source>
        <strain evidence="8">SUZIE</strain>
        <tissue evidence="8">Muscle</tissue>
    </source>
</reference>
<dbReference type="AlphaFoldDB" id="A0AA41SSY4"/>
<feature type="region of interest" description="Disordered" evidence="7">
    <location>
        <begin position="165"/>
        <end position="203"/>
    </location>
</feature>
<dbReference type="PANTHER" id="PTHR12398:SF35">
    <property type="entry name" value="PROTEIN PHOSPHATASE INHIBITOR 2-RELATED"/>
    <property type="match status" value="1"/>
</dbReference>
<dbReference type="GO" id="GO:0009966">
    <property type="term" value="P:regulation of signal transduction"/>
    <property type="evidence" value="ECO:0007669"/>
    <property type="project" value="InterPro"/>
</dbReference>
<evidence type="ECO:0000256" key="3">
    <source>
        <dbReference type="ARBA" id="ARBA00022553"/>
    </source>
</evidence>
<evidence type="ECO:0000256" key="1">
    <source>
        <dbReference type="ARBA" id="ARBA00002900"/>
    </source>
</evidence>
<feature type="compositionally biased region" description="Basic and acidic residues" evidence="7">
    <location>
        <begin position="171"/>
        <end position="194"/>
    </location>
</feature>
<keyword evidence="9" id="KW-1185">Reference proteome</keyword>
<dbReference type="Gene3D" id="6.10.250.1050">
    <property type="match status" value="2"/>
</dbReference>
<dbReference type="Proteomes" id="UP001166674">
    <property type="component" value="Unassembled WGS sequence"/>
</dbReference>
<keyword evidence="4" id="KW-0321">Glycogen metabolism</keyword>
<dbReference type="GO" id="GO:0004864">
    <property type="term" value="F:protein phosphatase inhibitor activity"/>
    <property type="evidence" value="ECO:0007669"/>
    <property type="project" value="UniProtKB-KW"/>
</dbReference>
<dbReference type="EMBL" id="JAATJV010151900">
    <property type="protein sequence ID" value="MBZ3870737.1"/>
    <property type="molecule type" value="Genomic_DNA"/>
</dbReference>
<dbReference type="InterPro" id="IPR007062">
    <property type="entry name" value="PPI-2"/>
</dbReference>
<evidence type="ECO:0000313" key="9">
    <source>
        <dbReference type="Proteomes" id="UP001166674"/>
    </source>
</evidence>
<feature type="compositionally biased region" description="Polar residues" evidence="7">
    <location>
        <begin position="18"/>
        <end position="38"/>
    </location>
</feature>
<feature type="region of interest" description="Disordered" evidence="7">
    <location>
        <begin position="109"/>
        <end position="128"/>
    </location>
</feature>
<comment type="function">
    <text evidence="1">Inhibitor of protein-phosphatase 1.</text>
</comment>
<protein>
    <submittedName>
        <fullName evidence="8">Type-1 protein phosphatase inhibitor 4</fullName>
    </submittedName>
</protein>
<name>A0AA41SSY4_SCICA</name>
<evidence type="ECO:0000256" key="6">
    <source>
        <dbReference type="ARBA" id="ARBA00023277"/>
    </source>
</evidence>
<keyword evidence="6" id="KW-0119">Carbohydrate metabolism</keyword>